<comment type="similarity">
    <text evidence="2">Belongs to the NAD(P)-dependent epimerase/dehydratase family.</text>
</comment>
<dbReference type="Pfam" id="PF01370">
    <property type="entry name" value="Epimerase"/>
    <property type="match status" value="1"/>
</dbReference>
<keyword evidence="5" id="KW-1185">Reference proteome</keyword>
<dbReference type="RefSeq" id="WP_348390333.1">
    <property type="nucleotide sequence ID" value="NZ_CP134145.1"/>
</dbReference>
<protein>
    <submittedName>
        <fullName evidence="4">SDR family oxidoreductase</fullName>
    </submittedName>
</protein>
<evidence type="ECO:0000313" key="5">
    <source>
        <dbReference type="Proteomes" id="UP001258994"/>
    </source>
</evidence>
<proteinExistence type="inferred from homology"/>
<reference evidence="5" key="1">
    <citation type="submission" date="2023-09" db="EMBL/GenBank/DDBJ databases">
        <authorList>
            <person name="Li S."/>
            <person name="Li X."/>
            <person name="Zhang C."/>
            <person name="Zhao Z."/>
        </authorList>
    </citation>
    <scope>NUCLEOTIDE SEQUENCE [LARGE SCALE GENOMIC DNA]</scope>
    <source>
        <strain evidence="5">SQ149</strain>
    </source>
</reference>
<dbReference type="InterPro" id="IPR036291">
    <property type="entry name" value="NAD(P)-bd_dom_sf"/>
</dbReference>
<evidence type="ECO:0000256" key="2">
    <source>
        <dbReference type="ARBA" id="ARBA00007637"/>
    </source>
</evidence>
<dbReference type="CDD" id="cd05232">
    <property type="entry name" value="UDP_G4E_4_SDR_e"/>
    <property type="match status" value="1"/>
</dbReference>
<organism evidence="4 5">
    <name type="scientific">Thalassotalea psychrophila</name>
    <dbReference type="NCBI Taxonomy" id="3065647"/>
    <lineage>
        <taxon>Bacteria</taxon>
        <taxon>Pseudomonadati</taxon>
        <taxon>Pseudomonadota</taxon>
        <taxon>Gammaproteobacteria</taxon>
        <taxon>Alteromonadales</taxon>
        <taxon>Colwelliaceae</taxon>
        <taxon>Thalassotalea</taxon>
    </lineage>
</organism>
<dbReference type="PANTHER" id="PTHR43000">
    <property type="entry name" value="DTDP-D-GLUCOSE 4,6-DEHYDRATASE-RELATED"/>
    <property type="match status" value="1"/>
</dbReference>
<sequence>MMNILITGANGFVGKHLTKYLITQNHTVTAGTRHACLELPQTEQFIYDNFNPSLKWQTALANIDVVIHCAARVHLLNDKSTDPLTVYREVNTKATVELAKQAMATGVKRFIFISSIKVNGESTLPDKPFTELDEPKPTDPYAISKLEAEMQLAELTANTSMDLVIIRPPLVYGPGVKANFAKMISYVQKGIPLPFGAIKNKRSLVAIDNLTHFIELCCKHPKAANQTFLISDDNDLSSTQLLTQISKALNKQSRLMAIPQKLLSFALIIIGLKQQALRLLENLQISPNKAKALLNWQPVISTEHALSKTVNCQTIKSRL</sequence>
<dbReference type="EMBL" id="CP134145">
    <property type="protein sequence ID" value="WNC71198.1"/>
    <property type="molecule type" value="Genomic_DNA"/>
</dbReference>
<evidence type="ECO:0000313" key="4">
    <source>
        <dbReference type="EMBL" id="WNC71198.1"/>
    </source>
</evidence>
<dbReference type="InterPro" id="IPR001509">
    <property type="entry name" value="Epimerase_deHydtase"/>
</dbReference>
<accession>A0ABY9TQV5</accession>
<dbReference type="Proteomes" id="UP001258994">
    <property type="component" value="Chromosome"/>
</dbReference>
<feature type="domain" description="NAD-dependent epimerase/dehydratase" evidence="3">
    <location>
        <begin position="4"/>
        <end position="225"/>
    </location>
</feature>
<comment type="pathway">
    <text evidence="1">Bacterial outer membrane biogenesis; LPS O-antigen biosynthesis.</text>
</comment>
<evidence type="ECO:0000259" key="3">
    <source>
        <dbReference type="Pfam" id="PF01370"/>
    </source>
</evidence>
<dbReference type="SUPFAM" id="SSF51735">
    <property type="entry name" value="NAD(P)-binding Rossmann-fold domains"/>
    <property type="match status" value="1"/>
</dbReference>
<dbReference type="Gene3D" id="3.40.50.720">
    <property type="entry name" value="NAD(P)-binding Rossmann-like Domain"/>
    <property type="match status" value="1"/>
</dbReference>
<name>A0ABY9TQV5_9GAMM</name>
<evidence type="ECO:0000256" key="1">
    <source>
        <dbReference type="ARBA" id="ARBA00005125"/>
    </source>
</evidence>
<gene>
    <name evidence="4" type="ORF">RGQ13_13840</name>
</gene>